<dbReference type="GO" id="GO:0003714">
    <property type="term" value="F:transcription corepressor activity"/>
    <property type="evidence" value="ECO:0007669"/>
    <property type="project" value="TreeGrafter"/>
</dbReference>
<dbReference type="GO" id="GO:1990404">
    <property type="term" value="F:NAD+-protein mono-ADP-ribosyltransferase activity"/>
    <property type="evidence" value="ECO:0007669"/>
    <property type="project" value="TreeGrafter"/>
</dbReference>
<dbReference type="GeneID" id="110982456"/>
<evidence type="ECO:0000256" key="5">
    <source>
        <dbReference type="ARBA" id="ARBA00023242"/>
    </source>
</evidence>
<evidence type="ECO:0000256" key="3">
    <source>
        <dbReference type="ARBA" id="ARBA00022679"/>
    </source>
</evidence>
<dbReference type="PROSITE" id="PS50918">
    <property type="entry name" value="WWE"/>
    <property type="match status" value="1"/>
</dbReference>
<feature type="compositionally biased region" description="Polar residues" evidence="7">
    <location>
        <begin position="133"/>
        <end position="144"/>
    </location>
</feature>
<organism evidence="11 12">
    <name type="scientific">Acanthaster planci</name>
    <name type="common">Crown-of-thorns starfish</name>
    <dbReference type="NCBI Taxonomy" id="133434"/>
    <lineage>
        <taxon>Eukaryota</taxon>
        <taxon>Metazoa</taxon>
        <taxon>Echinodermata</taxon>
        <taxon>Eleutherozoa</taxon>
        <taxon>Asterozoa</taxon>
        <taxon>Asteroidea</taxon>
        <taxon>Valvatacea</taxon>
        <taxon>Valvatida</taxon>
        <taxon>Acanthasteridae</taxon>
        <taxon>Acanthaster</taxon>
    </lineage>
</organism>
<dbReference type="SUPFAM" id="SSF117839">
    <property type="entry name" value="WWE domain"/>
    <property type="match status" value="1"/>
</dbReference>
<keyword evidence="11" id="KW-1185">Reference proteome</keyword>
<feature type="domain" description="WWE" evidence="8">
    <location>
        <begin position="2348"/>
        <end position="2424"/>
    </location>
</feature>
<dbReference type="InterPro" id="IPR004170">
    <property type="entry name" value="WWE_dom"/>
</dbReference>
<dbReference type="SUPFAM" id="SSF56399">
    <property type="entry name" value="ADP-ribosylation"/>
    <property type="match status" value="1"/>
</dbReference>
<evidence type="ECO:0000259" key="10">
    <source>
        <dbReference type="PROSITE" id="PS51154"/>
    </source>
</evidence>
<dbReference type="SMART" id="SM00506">
    <property type="entry name" value="A1pp"/>
    <property type="match status" value="3"/>
</dbReference>
<dbReference type="Pfam" id="PF23085">
    <property type="entry name" value="RRM_PARP14_3"/>
    <property type="match status" value="2"/>
</dbReference>
<evidence type="ECO:0000256" key="1">
    <source>
        <dbReference type="ARBA" id="ARBA00004123"/>
    </source>
</evidence>
<dbReference type="PANTHER" id="PTHR14453:SF102">
    <property type="entry name" value="PROTEIN MONO-ADP-RIBOSYLTRANSFERASE PARP14-LIKE"/>
    <property type="match status" value="1"/>
</dbReference>
<dbReference type="InterPro" id="IPR043472">
    <property type="entry name" value="Macro_dom-like"/>
</dbReference>
<comment type="subcellular location">
    <subcellularLocation>
        <location evidence="1">Nucleus</location>
    </subcellularLocation>
</comment>
<evidence type="ECO:0000256" key="2">
    <source>
        <dbReference type="ARBA" id="ARBA00022676"/>
    </source>
</evidence>
<dbReference type="PROSITE" id="PS51154">
    <property type="entry name" value="MACRO"/>
    <property type="match status" value="3"/>
</dbReference>
<dbReference type="CDD" id="cd01439">
    <property type="entry name" value="TCCD_inducible_PARP_like"/>
    <property type="match status" value="1"/>
</dbReference>
<feature type="domain" description="PARP catalytic" evidence="9">
    <location>
        <begin position="2432"/>
        <end position="2629"/>
    </location>
</feature>
<evidence type="ECO:0000256" key="7">
    <source>
        <dbReference type="SAM" id="MobiDB-lite"/>
    </source>
</evidence>
<evidence type="ECO:0000256" key="4">
    <source>
        <dbReference type="ARBA" id="ARBA00023027"/>
    </source>
</evidence>
<accession>A0A8B7YTC8</accession>
<feature type="region of interest" description="Disordered" evidence="7">
    <location>
        <begin position="356"/>
        <end position="399"/>
    </location>
</feature>
<dbReference type="EC" id="2.4.2.-" evidence="6"/>
<dbReference type="CDD" id="cd12547">
    <property type="entry name" value="RRM1_2_PAR10"/>
    <property type="match status" value="1"/>
</dbReference>
<dbReference type="PANTHER" id="PTHR14453">
    <property type="entry name" value="PARP/ZINC FINGER CCCH TYPE DOMAIN CONTAINING PROTEIN"/>
    <property type="match status" value="1"/>
</dbReference>
<keyword evidence="4 6" id="KW-0520">NAD</keyword>
<dbReference type="GO" id="GO:0005737">
    <property type="term" value="C:cytoplasm"/>
    <property type="evidence" value="ECO:0007669"/>
    <property type="project" value="TreeGrafter"/>
</dbReference>
<evidence type="ECO:0000256" key="6">
    <source>
        <dbReference type="RuleBase" id="RU362114"/>
    </source>
</evidence>
<dbReference type="InterPro" id="IPR037197">
    <property type="entry name" value="WWE_dom_sf"/>
</dbReference>
<feature type="domain" description="Macro" evidence="10">
    <location>
        <begin position="1574"/>
        <end position="1771"/>
    </location>
</feature>
<gene>
    <name evidence="12" type="primary">LOC110982456</name>
</gene>
<dbReference type="PROSITE" id="PS51059">
    <property type="entry name" value="PARP_CATALYTIC"/>
    <property type="match status" value="1"/>
</dbReference>
<feature type="domain" description="Macro" evidence="10">
    <location>
        <begin position="2033"/>
        <end position="2210"/>
    </location>
</feature>
<dbReference type="RefSeq" id="XP_022096544.1">
    <property type="nucleotide sequence ID" value="XM_022240852.1"/>
</dbReference>
<dbReference type="InterPro" id="IPR012317">
    <property type="entry name" value="Poly(ADP-ribose)pol_cat_dom"/>
</dbReference>
<dbReference type="GO" id="GO:0005634">
    <property type="term" value="C:nucleus"/>
    <property type="evidence" value="ECO:0007669"/>
    <property type="project" value="UniProtKB-SubCell"/>
</dbReference>
<keyword evidence="5" id="KW-0539">Nucleus</keyword>
<dbReference type="CDD" id="cd02907">
    <property type="entry name" value="Macro_Af1521_BAL-like"/>
    <property type="match status" value="1"/>
</dbReference>
<feature type="compositionally biased region" description="Polar residues" evidence="7">
    <location>
        <begin position="359"/>
        <end position="399"/>
    </location>
</feature>
<feature type="region of interest" description="Disordered" evidence="7">
    <location>
        <begin position="126"/>
        <end position="160"/>
    </location>
</feature>
<feature type="domain" description="Macro" evidence="10">
    <location>
        <begin position="1807"/>
        <end position="1994"/>
    </location>
</feature>
<dbReference type="Proteomes" id="UP000694845">
    <property type="component" value="Unplaced"/>
</dbReference>
<evidence type="ECO:0000259" key="9">
    <source>
        <dbReference type="PROSITE" id="PS51059"/>
    </source>
</evidence>
<dbReference type="GO" id="GO:0070212">
    <property type="term" value="P:protein poly-ADP-ribosylation"/>
    <property type="evidence" value="ECO:0007669"/>
    <property type="project" value="TreeGrafter"/>
</dbReference>
<sequence length="2629" mass="286690">MASSDQSQQTSIHVLAPPIRSLKQQSKFLNKLYLYFQKTSASSNDIKNVSMLSSDEEALRVKVNFTKPSDVKHILSRTHHKLVCNGKTIPLHVEPFRPTKTPVSTAPPVKSDSVVKVQSLDSLKIHDSDSDASKGSTGHTNGQSLAAGCGENPLSKPTSRMTQVSCNEGVLQTSGLYTPVCFEKIATPACLALSDTSPSASSVTTPSPVTQLTVHTSTVSQLTSPLPAVPPDISPAGPPSATVAPPTTVNVTAPSSTPPLAMRTPITSQVTSTLPAVSSNAYPAAPPATVAPPNTVSIIAPQSTTSVKECAPIISQVTPPVSSALPSPTFIAPQTMSSELASPSNRTGPLTASAPMAQLASQSTTMPGNPSPVQEVPSSTAVHSTGASPIAPHSTTPFPMHTSIVSQLTSFLPAAPPDASPTLSPSTPAAPPSFVSVIAPPCFAPVTTVPSNSSVVLHPSSPIAPPTVASLIAPAPTSPLTVSAPMMLEPALPLLTTPQNPPPAVHSPMPIAPPFTASRIPPFIPPLEVSARMASEPVSPSTSLPLHESPAVSSPTPVAPPHVPALVNSPNVDPTMHPSSIDGTTTVAGSSVQDFQTEMLDMLTSVLQNTPSRDVCVESSDMAANLENRISTQSVPYNRGGWSMGHFGYPPPYQHPSEMTYTVNITKEVARVETGIWGNPYSPPVSYIPPGSPFPGLGLEAAVGSFIDPHQFYQDGMQPFNETGQPLEAAVGSFIDPHQFYQDGMQPFNETGQPLGAPAHHFGYRMPAWDPHTPALMPANENFPEHAPQMVSTDGFRDFTTHATPAYENNTVLQAEGEKQQDDHAELEEEEVEKLVEVTDFKPTTSEEMLRLYFENPRKSRGGDIEAWEKDIKSGAIRIKYSDPSVAKAVTERAHKVERCNLSVRLIVKKKPRPRPVKKRCLFLSGIPDECSLEHLSLYLENCSGMDEPRIQYGEMPGTALCTFPQDIPDFQKVIKKISSKKLQKAQVTAEVVLESDCILVQGLTKEVSLELIELYFDNKKSGGGGVKKVLQVNAKDKAIVYFEDWNVVGEVLSRKEPHKVSNTLLTVEEYHDCLGRLTSLDAPTPHIPKPISVMVPINIMEFIYRKGQETKKKLVEELRKVNASLTWPDGDKKMAARLEPLVGDGQPPSVWINWSQLCREALASFLDGCMSKTVPVPTLLWKEATAKLAKISTSQTCSVVLDSPTHSVRLVGEKRGVDEVVTDIKQVIKELQAKAYRDAQQTKQEIGLTVHKVKLLVQCGVRQRMEQRFPDLKITVKSTQGKEAITLEGKNKNVKEANLLMQKWMNELSSVEFKTGKTKTEFVRNVNDKVHEIWRKQRISAACDISEDKKITVYGATREDTHQAKKFIEDRIQDDTISINGRAVAVALKCQSGLQLIDGINQKKLAVVNVNYESGCLELAGFRNELKETKQCILSFFKDTVRMKDAIRTSRSKVRLIDSFHRHEVTNFTAKRRKDDVIIRPQMSGPSKGFLLESNETGLDAARKFITQLLAKIKEKRYPVSKIGMAQLFRETKGKNFLKSVEKKLKCVIDIVGDEEDDIEEGSNASQSPGTTEVLCKITLPDGCTLRVCKGDLTKQIVDCIVNAANEDLKHIGGLAGAILQAGGKIIQTESNQILKHKGRRLSVGEPVCTSSGKLPCKKVIHVAGPRWSQWPKRNTPEPRNEPTNEESLLFRGVLACLKLADELGFQSIAIPAISTGVFGFPVHLAAVQIVDAVAEFCQKKPNTSLTEISLTNHDQPTCNAMRRVVMDKCGHLFKTEPTPDNVTGARDASTSTDETAAGTMLFTSTGPNILKTREGVTVTMKKGSITEEQADVIVNSSANSLNLDAGLVSRAILEAAGPDLQRECNEVIAARGNISAGSFVETGSAALSYCKKIFHCVLDGYHSNTSGKSLATLVQSLLKQAETLKMVSMAIPALGTGNLNYPPDVTARVMYEAVVTFSSQHPNAVLKDIRFVVYDKDTKTIKGFEDEIERLTSGAVRGAAAPAFTQRRLKKAVSTSALEKRNSLSPMIRDSTGVLHSKIGPVCLQVCQGDLVNETSQAIVNSVGQKLGLQGPVSTALLAAGGDKIREECDAHRAKDPTKKLHVTSAGELPCDLIFHVVTPTTPAEVKDAVAKTLHEAEERKVKSISFPALGTGYQLGQAVASLASAMLAAIGEFACREPKPRHLQLIRLVIFKPEMFPQCEDALKQGGRSYTDKTSLLSKGTDMTKSLMPGAATDETSTDKAPDETILLQIFALDQATIQKATDKIDKFQSEEFTSEDVPDKLGMITKMTEEEQAELKIIERKYKVHIELLKQQAKCIRVKGLKINVKDARYDIQELFTRMQVQETEKQRSKHLTKEVQWKYYTPTGVEDYDADINTIIEDAYQKKQALVTIDLVDGQITIDFSKMQELSKDGALTVSRVDLLQAAKFETPSTWIPMKKKEHFRLVPLAIGTKEYTDVETGFQLSMGRQAVQITQILRIQNRELLMQYQARRTALEARLGRTNIEETLYHGTDEQTCDKINKFGFNRSFCGKNATMYGNGTYFAVEASYSASSSYARPNASNIKHIYATKVLVGDFTTGCHGMLVPPNKPNNPDQLFDSVVNNTNSPRIYVIFHDAQAYPEHLIKFR</sequence>
<dbReference type="Gene3D" id="3.90.228.10">
    <property type="match status" value="1"/>
</dbReference>
<evidence type="ECO:0000259" key="8">
    <source>
        <dbReference type="PROSITE" id="PS50918"/>
    </source>
</evidence>
<keyword evidence="3 6" id="KW-0808">Transferase</keyword>
<protein>
    <recommendedName>
        <fullName evidence="6">Poly [ADP-ribose] polymerase</fullName>
        <shortName evidence="6">PARP</shortName>
        <ecNumber evidence="6">2.4.2.-</ecNumber>
    </recommendedName>
</protein>
<dbReference type="InterPro" id="IPR012677">
    <property type="entry name" value="Nucleotide-bd_a/b_plait_sf"/>
</dbReference>
<evidence type="ECO:0000313" key="12">
    <source>
        <dbReference type="RefSeq" id="XP_022096544.1"/>
    </source>
</evidence>
<dbReference type="Pfam" id="PF02825">
    <property type="entry name" value="WWE"/>
    <property type="match status" value="1"/>
</dbReference>
<dbReference type="InterPro" id="IPR002589">
    <property type="entry name" value="Macro_dom"/>
</dbReference>
<dbReference type="Gene3D" id="3.30.720.50">
    <property type="match status" value="1"/>
</dbReference>
<dbReference type="Pfam" id="PF01661">
    <property type="entry name" value="Macro"/>
    <property type="match status" value="3"/>
</dbReference>
<keyword evidence="2 6" id="KW-0328">Glycosyltransferase</keyword>
<name>A0A8B7YTC8_ACAPL</name>
<evidence type="ECO:0000313" key="11">
    <source>
        <dbReference type="Proteomes" id="UP000694845"/>
    </source>
</evidence>
<proteinExistence type="predicted"/>
<dbReference type="SUPFAM" id="SSF52949">
    <property type="entry name" value="Macro domain-like"/>
    <property type="match status" value="3"/>
</dbReference>
<dbReference type="Gene3D" id="3.40.220.10">
    <property type="entry name" value="Leucine Aminopeptidase, subunit E, domain 1"/>
    <property type="match status" value="3"/>
</dbReference>
<dbReference type="OrthoDB" id="6133115at2759"/>
<feature type="compositionally biased region" description="Polar residues" evidence="7">
    <location>
        <begin position="568"/>
        <end position="588"/>
    </location>
</feature>
<dbReference type="InterPro" id="IPR052056">
    <property type="entry name" value="Mono-ARTD/PARP"/>
</dbReference>
<dbReference type="GO" id="GO:0003950">
    <property type="term" value="F:NAD+ poly-ADP-ribosyltransferase activity"/>
    <property type="evidence" value="ECO:0007669"/>
    <property type="project" value="UniProtKB-UniRule"/>
</dbReference>
<dbReference type="KEGG" id="aplc:110982456"/>
<dbReference type="Pfam" id="PF00644">
    <property type="entry name" value="PARP"/>
    <property type="match status" value="1"/>
</dbReference>
<dbReference type="Gene3D" id="3.30.70.330">
    <property type="match status" value="2"/>
</dbReference>
<dbReference type="FunFam" id="3.90.228.10:FF:000008">
    <property type="entry name" value="Poly [ADP-ribose] polymerase"/>
    <property type="match status" value="1"/>
</dbReference>
<dbReference type="InterPro" id="IPR034464">
    <property type="entry name" value="PAR10_RRM1_2"/>
</dbReference>
<dbReference type="GO" id="GO:0010629">
    <property type="term" value="P:negative regulation of gene expression"/>
    <property type="evidence" value="ECO:0007669"/>
    <property type="project" value="TreeGrafter"/>
</dbReference>
<reference evidence="12" key="1">
    <citation type="submission" date="2025-08" db="UniProtKB">
        <authorList>
            <consortium name="RefSeq"/>
        </authorList>
    </citation>
    <scope>IDENTIFICATION</scope>
</reference>
<feature type="region of interest" description="Disordered" evidence="7">
    <location>
        <begin position="537"/>
        <end position="588"/>
    </location>
</feature>